<sequence length="100" mass="11456">MRLTEYEIKAIKETAVKFFGASSNAYIFGSRVDDAKKGGDIDIFIETDKNKDIFENKIKFLVELEKKIGERKIDVIIKNIDSDENLPIYKIARTQGVLLK</sequence>
<comment type="caution">
    <text evidence="2">The sequence shown here is derived from an EMBL/GenBank/DDBJ whole genome shotgun (WGS) entry which is preliminary data.</text>
</comment>
<dbReference type="EMBL" id="SHMQ01000010">
    <property type="protein sequence ID" value="RZV39504.1"/>
    <property type="molecule type" value="Genomic_DNA"/>
</dbReference>
<accession>A0A520XE78</accession>
<protein>
    <submittedName>
        <fullName evidence="2">Nucleotidyltransferase domain-containing protein</fullName>
    </submittedName>
</protein>
<dbReference type="CDD" id="cd05403">
    <property type="entry name" value="NT_KNTase_like"/>
    <property type="match status" value="1"/>
</dbReference>
<proteinExistence type="predicted"/>
<dbReference type="Pfam" id="PF18765">
    <property type="entry name" value="Polbeta"/>
    <property type="match status" value="1"/>
</dbReference>
<evidence type="ECO:0000313" key="3">
    <source>
        <dbReference type="Proteomes" id="UP000322454"/>
    </source>
</evidence>
<feature type="domain" description="Polymerase beta nucleotidyltransferase" evidence="1">
    <location>
        <begin position="24"/>
        <end position="96"/>
    </location>
</feature>
<organism evidence="2 3">
    <name type="scientific">Candidatus Acidulodesulfobacterium acidiphilum</name>
    <dbReference type="NCBI Taxonomy" id="2597224"/>
    <lineage>
        <taxon>Bacteria</taxon>
        <taxon>Deltaproteobacteria</taxon>
        <taxon>Candidatus Acidulodesulfobacterales</taxon>
        <taxon>Candidatus Acidulodesulfobacterium</taxon>
    </lineage>
</organism>
<evidence type="ECO:0000313" key="2">
    <source>
        <dbReference type="EMBL" id="RZV39504.1"/>
    </source>
</evidence>
<dbReference type="AlphaFoldDB" id="A0A520XE78"/>
<reference evidence="2 3" key="1">
    <citation type="submission" date="2019-01" db="EMBL/GenBank/DDBJ databases">
        <title>Insights into ecological role of a new deltaproteobacterial order Candidatus Sinidesulfobacterales (Sva0485) by metagenomics and metatranscriptomics.</title>
        <authorList>
            <person name="Tan S."/>
            <person name="Liu J."/>
            <person name="Fang Y."/>
            <person name="Hedlund B."/>
            <person name="Lian Z.-H."/>
            <person name="Huang L.-Y."/>
            <person name="Li J.-T."/>
            <person name="Huang L.-N."/>
            <person name="Li W.-J."/>
            <person name="Jiang H.-C."/>
            <person name="Dong H.-L."/>
            <person name="Shu W.-S."/>
        </authorList>
    </citation>
    <scope>NUCLEOTIDE SEQUENCE [LARGE SCALE GENOMIC DNA]</scope>
    <source>
        <strain evidence="2">AP4</strain>
    </source>
</reference>
<dbReference type="Gene3D" id="3.30.460.10">
    <property type="entry name" value="Beta Polymerase, domain 2"/>
    <property type="match status" value="1"/>
</dbReference>
<name>A0A520XE78_9DELT</name>
<dbReference type="SUPFAM" id="SSF81301">
    <property type="entry name" value="Nucleotidyltransferase"/>
    <property type="match status" value="1"/>
</dbReference>
<dbReference type="Proteomes" id="UP000322454">
    <property type="component" value="Unassembled WGS sequence"/>
</dbReference>
<dbReference type="InterPro" id="IPR043519">
    <property type="entry name" value="NT_sf"/>
</dbReference>
<dbReference type="InterPro" id="IPR041633">
    <property type="entry name" value="Polbeta"/>
</dbReference>
<gene>
    <name evidence="2" type="ORF">EVJ48_04745</name>
</gene>
<evidence type="ECO:0000259" key="1">
    <source>
        <dbReference type="Pfam" id="PF18765"/>
    </source>
</evidence>